<accession>A0AAN9Q985</accession>
<dbReference type="EMBL" id="JAYMYQ010000006">
    <property type="protein sequence ID" value="KAK7322578.1"/>
    <property type="molecule type" value="Genomic_DNA"/>
</dbReference>
<feature type="compositionally biased region" description="Basic and acidic residues" evidence="5">
    <location>
        <begin position="240"/>
        <end position="249"/>
    </location>
</feature>
<comment type="similarity">
    <text evidence="1 3">Belongs to the EXO70 family.</text>
</comment>
<dbReference type="AlphaFoldDB" id="A0AAN9Q985"/>
<dbReference type="GO" id="GO:0006887">
    <property type="term" value="P:exocytosis"/>
    <property type="evidence" value="ECO:0007669"/>
    <property type="project" value="UniProtKB-KW"/>
</dbReference>
<evidence type="ECO:0000256" key="4">
    <source>
        <dbReference type="SAM" id="Coils"/>
    </source>
</evidence>
<keyword evidence="6" id="KW-1133">Transmembrane helix</keyword>
<dbReference type="InterPro" id="IPR016159">
    <property type="entry name" value="Cullin_repeat-like_dom_sf"/>
</dbReference>
<comment type="function">
    <text evidence="3">Component of the exocyst complex.</text>
</comment>
<feature type="transmembrane region" description="Helical" evidence="6">
    <location>
        <begin position="93"/>
        <end position="113"/>
    </location>
</feature>
<evidence type="ECO:0000256" key="3">
    <source>
        <dbReference type="RuleBase" id="RU365026"/>
    </source>
</evidence>
<dbReference type="GO" id="GO:0000145">
    <property type="term" value="C:exocyst"/>
    <property type="evidence" value="ECO:0007669"/>
    <property type="project" value="InterPro"/>
</dbReference>
<dbReference type="PANTHER" id="PTHR12542:SF180">
    <property type="entry name" value="EXOCYST SUBUNIT EXO70 FAMILY PROTEIN"/>
    <property type="match status" value="1"/>
</dbReference>
<dbReference type="GO" id="GO:0015031">
    <property type="term" value="P:protein transport"/>
    <property type="evidence" value="ECO:0007669"/>
    <property type="project" value="UniProtKB-KW"/>
</dbReference>
<dbReference type="Pfam" id="PF03081">
    <property type="entry name" value="Exo70_C"/>
    <property type="match status" value="2"/>
</dbReference>
<feature type="transmembrane region" description="Helical" evidence="6">
    <location>
        <begin position="170"/>
        <end position="190"/>
    </location>
</feature>
<dbReference type="Proteomes" id="UP001367508">
    <property type="component" value="Unassembled WGS sequence"/>
</dbReference>
<feature type="coiled-coil region" evidence="4">
    <location>
        <begin position="305"/>
        <end position="332"/>
    </location>
</feature>
<dbReference type="SUPFAM" id="SSF74788">
    <property type="entry name" value="Cullin repeat-like"/>
    <property type="match status" value="1"/>
</dbReference>
<feature type="compositionally biased region" description="Polar residues" evidence="5">
    <location>
        <begin position="218"/>
        <end position="232"/>
    </location>
</feature>
<feature type="transmembrane region" description="Helical" evidence="6">
    <location>
        <begin position="67"/>
        <end position="87"/>
    </location>
</feature>
<keyword evidence="9" id="KW-1185">Reference proteome</keyword>
<feature type="transmembrane region" description="Helical" evidence="6">
    <location>
        <begin position="33"/>
        <end position="55"/>
    </location>
</feature>
<feature type="region of interest" description="Disordered" evidence="5">
    <location>
        <begin position="197"/>
        <end position="302"/>
    </location>
</feature>
<evidence type="ECO:0000313" key="8">
    <source>
        <dbReference type="EMBL" id="KAK7322578.1"/>
    </source>
</evidence>
<keyword evidence="2 3" id="KW-0813">Transport</keyword>
<evidence type="ECO:0000256" key="5">
    <source>
        <dbReference type="SAM" id="MobiDB-lite"/>
    </source>
</evidence>
<dbReference type="GO" id="GO:0005546">
    <property type="term" value="F:phosphatidylinositol-4,5-bisphosphate binding"/>
    <property type="evidence" value="ECO:0007669"/>
    <property type="project" value="InterPro"/>
</dbReference>
<evidence type="ECO:0000256" key="6">
    <source>
        <dbReference type="SAM" id="Phobius"/>
    </source>
</evidence>
<feature type="domain" description="Exocyst complex subunit Exo70 C-terminal" evidence="7">
    <location>
        <begin position="549"/>
        <end position="626"/>
    </location>
</feature>
<dbReference type="InterPro" id="IPR004140">
    <property type="entry name" value="Exo70"/>
</dbReference>
<dbReference type="PANTHER" id="PTHR12542">
    <property type="entry name" value="EXOCYST COMPLEX PROTEIN EXO70"/>
    <property type="match status" value="1"/>
</dbReference>
<evidence type="ECO:0000259" key="7">
    <source>
        <dbReference type="Pfam" id="PF03081"/>
    </source>
</evidence>
<evidence type="ECO:0000256" key="2">
    <source>
        <dbReference type="ARBA" id="ARBA00022448"/>
    </source>
</evidence>
<protein>
    <recommendedName>
        <fullName evidence="3">Exocyst subunit Exo70 family protein</fullName>
    </recommendedName>
</protein>
<keyword evidence="6" id="KW-0472">Membrane</keyword>
<keyword evidence="6" id="KW-0812">Transmembrane</keyword>
<gene>
    <name evidence="8" type="ORF">VNO77_25966</name>
</gene>
<evidence type="ECO:0000313" key="9">
    <source>
        <dbReference type="Proteomes" id="UP001367508"/>
    </source>
</evidence>
<name>A0AAN9Q985_CANGL</name>
<keyword evidence="3" id="KW-0653">Protein transport</keyword>
<feature type="domain" description="Exocyst complex subunit Exo70 C-terminal" evidence="7">
    <location>
        <begin position="403"/>
        <end position="545"/>
    </location>
</feature>
<dbReference type="InterPro" id="IPR046364">
    <property type="entry name" value="Exo70_C"/>
</dbReference>
<proteinExistence type="inferred from homology"/>
<reference evidence="8 9" key="1">
    <citation type="submission" date="2024-01" db="EMBL/GenBank/DDBJ databases">
        <title>The genomes of 5 underutilized Papilionoideae crops provide insights into root nodulation and disease resistanc.</title>
        <authorList>
            <person name="Jiang F."/>
        </authorList>
    </citation>
    <scope>NUCLEOTIDE SEQUENCE [LARGE SCALE GENOMIC DNA]</scope>
    <source>
        <strain evidence="8">LVBAO_FW01</strain>
        <tissue evidence="8">Leaves</tissue>
    </source>
</reference>
<dbReference type="Gene3D" id="1.20.1280.170">
    <property type="entry name" value="Exocyst complex component Exo70"/>
    <property type="match status" value="1"/>
</dbReference>
<sequence length="643" mass="74052">MVPVVNAISNQSFFSRTKRKLIKIGKWLVKLEVWRYVCFASSVVALICYALSSFFTSSFGRWRWWKILIYSVITSFICLAILFAKLPQKLTNGWLKAHLAFLVFLVITVYSFYMDQKIGNKKPDNYSLISSAAFALMSLSWSRQTYWGIEVDVLQYFCGSLILQLMRRKLWLTIVGAIYSGCLFLLRPFLDAQSQSQSQSQQDISRQSELRSIRVDSPSPQGNGVVQIPQSQQEEEEAAKEEQAAAKEKEEEEEAEEEKEKEEKEEEAGEEEEEEDVEGRDSGEEAAEEEEEEEEENRGDSGVGMVRLRECIRELEREKQTLIIRVSEHVREHLRGSLGPDINLVSDTLPARLINELHNTVMVLVEAGAESEKNCCDVYSSWRRQFLEECLLRCELQEINSENWIDVCTVTVRILFPNERRLCDRVFQGFSSTADFSFTEICEDLTLRLLNFVTNFASARGSHVGNVVDCIEASNHLFPGLRSLFSYQYGESLENEVRSAGMRLREAMRGILVNMERLISRDMANVAAPIDGGIHRVTIEVMDHLCSFNRQLLSRVLDSTIQLLESNLEAKSKDYTNPALRYVFMINNLRYIGHRAERPEIRALLGNDWFQKNTAKVEYNLQLYRRGSLNMPRHLFLEFGQMH</sequence>
<organism evidence="8 9">
    <name type="scientific">Canavalia gladiata</name>
    <name type="common">Sword bean</name>
    <name type="synonym">Dolichos gladiatus</name>
    <dbReference type="NCBI Taxonomy" id="3824"/>
    <lineage>
        <taxon>Eukaryota</taxon>
        <taxon>Viridiplantae</taxon>
        <taxon>Streptophyta</taxon>
        <taxon>Embryophyta</taxon>
        <taxon>Tracheophyta</taxon>
        <taxon>Spermatophyta</taxon>
        <taxon>Magnoliopsida</taxon>
        <taxon>eudicotyledons</taxon>
        <taxon>Gunneridae</taxon>
        <taxon>Pentapetalae</taxon>
        <taxon>rosids</taxon>
        <taxon>fabids</taxon>
        <taxon>Fabales</taxon>
        <taxon>Fabaceae</taxon>
        <taxon>Papilionoideae</taxon>
        <taxon>50 kb inversion clade</taxon>
        <taxon>NPAAA clade</taxon>
        <taxon>indigoferoid/millettioid clade</taxon>
        <taxon>Phaseoleae</taxon>
        <taxon>Canavalia</taxon>
    </lineage>
</organism>
<keyword evidence="3" id="KW-0268">Exocytosis</keyword>
<keyword evidence="4" id="KW-0175">Coiled coil</keyword>
<comment type="caution">
    <text evidence="8">The sequence shown here is derived from an EMBL/GenBank/DDBJ whole genome shotgun (WGS) entry which is preliminary data.</text>
</comment>
<evidence type="ECO:0000256" key="1">
    <source>
        <dbReference type="ARBA" id="ARBA00006756"/>
    </source>
</evidence>
<feature type="compositionally biased region" description="Acidic residues" evidence="5">
    <location>
        <begin position="250"/>
        <end position="297"/>
    </location>
</feature>